<gene>
    <name evidence="2" type="ORF">CTB96_03915</name>
</gene>
<dbReference type="PANTHER" id="PTHR43383">
    <property type="entry name" value="NODULIN 6"/>
    <property type="match status" value="1"/>
</dbReference>
<dbReference type="InterPro" id="IPR032466">
    <property type="entry name" value="Metal_Hydrolase"/>
</dbReference>
<dbReference type="SUPFAM" id="SSF51556">
    <property type="entry name" value="Metallo-dependent hydrolases"/>
    <property type="match status" value="1"/>
</dbReference>
<accession>A0A317ZXJ8</accession>
<evidence type="ECO:0000259" key="1">
    <source>
        <dbReference type="Pfam" id="PF04909"/>
    </source>
</evidence>
<dbReference type="PANTHER" id="PTHR43383:SF2">
    <property type="entry name" value="AMIDOHYDROLASE 2 FAMILY PROTEIN"/>
    <property type="match status" value="1"/>
</dbReference>
<organism evidence="2 3">
    <name type="scientific">Cryobacterium arcticum</name>
    <dbReference type="NCBI Taxonomy" id="670052"/>
    <lineage>
        <taxon>Bacteria</taxon>
        <taxon>Bacillati</taxon>
        <taxon>Actinomycetota</taxon>
        <taxon>Actinomycetes</taxon>
        <taxon>Micrococcales</taxon>
        <taxon>Microbacteriaceae</taxon>
        <taxon>Cryobacterium</taxon>
    </lineage>
</organism>
<name>A0A317ZXJ8_9MICO</name>
<dbReference type="GO" id="GO:0016787">
    <property type="term" value="F:hydrolase activity"/>
    <property type="evidence" value="ECO:0007669"/>
    <property type="project" value="InterPro"/>
</dbReference>
<sequence>MSAPVLTPTPSLARRAAHVPLTWSDGVPAIDHHSHAGYVRPGEHIHGYDGYERENAMGHVEANLPHAVYGEYTRAVFEHDAAALGRLETEWNIAKLIDQSVLFQSTTVHAAALAEGTVALFGDRSPADLAVASADGRRTDFLGLYDKALVLSDTESVITDLPAIDASIWPHSRYKPIARIDPYLYPFGHPVFTERGADAPRFRRIFGSILTDQLRLAGLEEPPATLDEYLDVVRASITRRRQEGYVGLKIASAYVRSLEFVRTPLQDARIAYTALQAAAQAGSALLPAQHKALADHLVYAIAEHAVELDLPLQIHTGMGHSEPGLKLAGANPILLEQFLDTPALNRLRVILIHGGYPYGSYLAAMSQARGNVFVDFSWMTYLQEHTLHRMLEEWLELLPANKVMFGTDTGSPEFHVSGTRRGRVALDAALGSGRASGLWSARQAAWLAERVMHQNLRDVYGFDR</sequence>
<dbReference type="Gene3D" id="3.20.20.140">
    <property type="entry name" value="Metal-dependent hydrolases"/>
    <property type="match status" value="1"/>
</dbReference>
<dbReference type="EMBL" id="QHLY01000005">
    <property type="protein sequence ID" value="PXA72059.1"/>
    <property type="molecule type" value="Genomic_DNA"/>
</dbReference>
<dbReference type="Pfam" id="PF04909">
    <property type="entry name" value="Amidohydro_2"/>
    <property type="match status" value="1"/>
</dbReference>
<dbReference type="Proteomes" id="UP000246722">
    <property type="component" value="Unassembled WGS sequence"/>
</dbReference>
<evidence type="ECO:0000313" key="2">
    <source>
        <dbReference type="EMBL" id="PXA72059.1"/>
    </source>
</evidence>
<proteinExistence type="predicted"/>
<dbReference type="InterPro" id="IPR006680">
    <property type="entry name" value="Amidohydro-rel"/>
</dbReference>
<reference evidence="2 3" key="1">
    <citation type="submission" date="2018-05" db="EMBL/GenBank/DDBJ databases">
        <title>Genetic diversity of glacier-inhabiting Cryobacterium bacteria in China and description of Cryobacterium mengkeensis sp. nov. and Arthrobacter glacialis sp. nov.</title>
        <authorList>
            <person name="Liu Q."/>
            <person name="Xin Y.-H."/>
        </authorList>
    </citation>
    <scope>NUCLEOTIDE SEQUENCE [LARGE SCALE GENOMIC DNA]</scope>
    <source>
        <strain evidence="2 3">SK-1</strain>
    </source>
</reference>
<keyword evidence="3" id="KW-1185">Reference proteome</keyword>
<dbReference type="AlphaFoldDB" id="A0A317ZXJ8"/>
<evidence type="ECO:0000313" key="3">
    <source>
        <dbReference type="Proteomes" id="UP000246722"/>
    </source>
</evidence>
<comment type="caution">
    <text evidence="2">The sequence shown here is derived from an EMBL/GenBank/DDBJ whole genome shotgun (WGS) entry which is preliminary data.</text>
</comment>
<feature type="domain" description="Amidohydrolase-related" evidence="1">
    <location>
        <begin position="252"/>
        <end position="408"/>
    </location>
</feature>
<protein>
    <recommendedName>
        <fullName evidence="1">Amidohydrolase-related domain-containing protein</fullName>
    </recommendedName>
</protein>